<keyword evidence="2" id="KW-1185">Reference proteome</keyword>
<reference evidence="1 2" key="1">
    <citation type="submission" date="2024-06" db="EMBL/GenBank/DDBJ databases">
        <authorList>
            <person name="Campbell A.G."/>
        </authorList>
    </citation>
    <scope>NUCLEOTIDE SEQUENCE [LARGE SCALE GENOMIC DNA]</scope>
    <source>
        <strain evidence="1 2">EM12</strain>
    </source>
</reference>
<dbReference type="RefSeq" id="WP_350394041.1">
    <property type="nucleotide sequence ID" value="NZ_JBELQE010000056.1"/>
</dbReference>
<sequence>MADDQLKAPIAVALSSARPMVAAGKRVLMRCRLGMSSDQLEGRDGDDVESPALTTRESCAFVLPKYDVAQPGMLFSAARARPASHHTAPFFIHMLSFFVRRPAIAHAERVVRRGVHLEPG</sequence>
<evidence type="ECO:0000313" key="2">
    <source>
        <dbReference type="Proteomes" id="UP001480955"/>
    </source>
</evidence>
<accession>A0ABV1QLA1</accession>
<comment type="caution">
    <text evidence="1">The sequence shown here is derived from an EMBL/GenBank/DDBJ whole genome shotgun (WGS) entry which is preliminary data.</text>
</comment>
<gene>
    <name evidence="1" type="ORF">ABS772_09540</name>
</gene>
<dbReference type="EMBL" id="JBELQE010000056">
    <property type="protein sequence ID" value="MER2250149.1"/>
    <property type="molecule type" value="Genomic_DNA"/>
</dbReference>
<organism evidence="1 2">
    <name type="scientific">Methylorubrum podarium</name>
    <dbReference type="NCBI Taxonomy" id="200476"/>
    <lineage>
        <taxon>Bacteria</taxon>
        <taxon>Pseudomonadati</taxon>
        <taxon>Pseudomonadota</taxon>
        <taxon>Alphaproteobacteria</taxon>
        <taxon>Hyphomicrobiales</taxon>
        <taxon>Methylobacteriaceae</taxon>
        <taxon>Methylorubrum</taxon>
    </lineage>
</organism>
<protein>
    <submittedName>
        <fullName evidence="1">Uncharacterized protein</fullName>
    </submittedName>
</protein>
<name>A0ABV1QLA1_9HYPH</name>
<dbReference type="Proteomes" id="UP001480955">
    <property type="component" value="Unassembled WGS sequence"/>
</dbReference>
<proteinExistence type="predicted"/>
<evidence type="ECO:0000313" key="1">
    <source>
        <dbReference type="EMBL" id="MER2250149.1"/>
    </source>
</evidence>